<dbReference type="OrthoDB" id="691587at2759"/>
<dbReference type="AlphaFoldDB" id="A0A1R3ID74"/>
<evidence type="ECO:0000256" key="9">
    <source>
        <dbReference type="ARBA" id="ARBA00035011"/>
    </source>
</evidence>
<dbReference type="Proteomes" id="UP000188268">
    <property type="component" value="Unassembled WGS sequence"/>
</dbReference>
<evidence type="ECO:0000313" key="15">
    <source>
        <dbReference type="Proteomes" id="UP000188268"/>
    </source>
</evidence>
<feature type="compositionally biased region" description="Low complexity" evidence="10">
    <location>
        <begin position="170"/>
        <end position="189"/>
    </location>
</feature>
<keyword evidence="15" id="KW-1185">Reference proteome</keyword>
<dbReference type="CDD" id="cd11019">
    <property type="entry name" value="OsENODL1_like"/>
    <property type="match status" value="1"/>
</dbReference>
<organism evidence="14 15">
    <name type="scientific">Corchorus capsularis</name>
    <name type="common">Jute</name>
    <dbReference type="NCBI Taxonomy" id="210143"/>
    <lineage>
        <taxon>Eukaryota</taxon>
        <taxon>Viridiplantae</taxon>
        <taxon>Streptophyta</taxon>
        <taxon>Embryophyta</taxon>
        <taxon>Tracheophyta</taxon>
        <taxon>Spermatophyta</taxon>
        <taxon>Magnoliopsida</taxon>
        <taxon>eudicotyledons</taxon>
        <taxon>Gunneridae</taxon>
        <taxon>Pentapetalae</taxon>
        <taxon>rosids</taxon>
        <taxon>malvids</taxon>
        <taxon>Malvales</taxon>
        <taxon>Malvaceae</taxon>
        <taxon>Grewioideae</taxon>
        <taxon>Apeibeae</taxon>
        <taxon>Corchorus</taxon>
    </lineage>
</organism>
<feature type="transmembrane region" description="Helical" evidence="11">
    <location>
        <begin position="201"/>
        <end position="220"/>
    </location>
</feature>
<evidence type="ECO:0000256" key="8">
    <source>
        <dbReference type="ARBA" id="ARBA00023288"/>
    </source>
</evidence>
<comment type="caution">
    <text evidence="14">The sequence shown here is derived from an EMBL/GenBank/DDBJ whole genome shotgun (WGS) entry which is preliminary data.</text>
</comment>
<gene>
    <name evidence="14" type="ORF">CCACVL1_12882</name>
</gene>
<feature type="domain" description="Phytocyanin" evidence="13">
    <location>
        <begin position="33"/>
        <end position="133"/>
    </location>
</feature>
<dbReference type="InterPro" id="IPR003245">
    <property type="entry name" value="Phytocyanin_dom"/>
</dbReference>
<dbReference type="GO" id="GO:0098552">
    <property type="term" value="C:side of membrane"/>
    <property type="evidence" value="ECO:0007669"/>
    <property type="project" value="UniProtKB-KW"/>
</dbReference>
<accession>A0A1R3ID74</accession>
<dbReference type="STRING" id="210143.A0A1R3ID74"/>
<keyword evidence="2" id="KW-1003">Cell membrane</keyword>
<evidence type="ECO:0000256" key="1">
    <source>
        <dbReference type="ARBA" id="ARBA00004609"/>
    </source>
</evidence>
<dbReference type="InterPro" id="IPR041846">
    <property type="entry name" value="ENL_dom"/>
</dbReference>
<dbReference type="InterPro" id="IPR008972">
    <property type="entry name" value="Cupredoxin"/>
</dbReference>
<feature type="compositionally biased region" description="Pro residues" evidence="10">
    <location>
        <begin position="148"/>
        <end position="169"/>
    </location>
</feature>
<dbReference type="GO" id="GO:0005886">
    <property type="term" value="C:plasma membrane"/>
    <property type="evidence" value="ECO:0007669"/>
    <property type="project" value="UniProtKB-SubCell"/>
</dbReference>
<keyword evidence="5 11" id="KW-0472">Membrane</keyword>
<evidence type="ECO:0000256" key="2">
    <source>
        <dbReference type="ARBA" id="ARBA00022475"/>
    </source>
</evidence>
<sequence>MANTILTSIYQGKAFHVLGLFCLMLMIQKGSARDFTVNWGLHNGGYAENYNQWAERNRFQIGDSLVFVYTPNDESVLHVTAEAYKNCTVEAPLAEYKDGHTVVSLSKSGPYYFISGKKENCEKNEKLVVVVLADRSNRSSTKNETSSPPSPSPINPPSPPPSDITPSPAPSAESPPAVTTAETPAPSEESNNHKKNAASSVFMGVTGSIGAFFASVLLLAF</sequence>
<dbReference type="EMBL" id="AWWV01010293">
    <property type="protein sequence ID" value="OMO80539.1"/>
    <property type="molecule type" value="Genomic_DNA"/>
</dbReference>
<dbReference type="Gene3D" id="2.60.40.420">
    <property type="entry name" value="Cupredoxins - blue copper proteins"/>
    <property type="match status" value="1"/>
</dbReference>
<feature type="signal peptide" evidence="12">
    <location>
        <begin position="1"/>
        <end position="32"/>
    </location>
</feature>
<evidence type="ECO:0000256" key="12">
    <source>
        <dbReference type="SAM" id="SignalP"/>
    </source>
</evidence>
<dbReference type="PANTHER" id="PTHR33021">
    <property type="entry name" value="BLUE COPPER PROTEIN"/>
    <property type="match status" value="1"/>
</dbReference>
<comment type="similarity">
    <text evidence="9">Belongs to the early nodulin-like (ENODL) family.</text>
</comment>
<keyword evidence="11" id="KW-1133">Transmembrane helix</keyword>
<dbReference type="GO" id="GO:0009055">
    <property type="term" value="F:electron transfer activity"/>
    <property type="evidence" value="ECO:0007669"/>
    <property type="project" value="InterPro"/>
</dbReference>
<proteinExistence type="inferred from homology"/>
<evidence type="ECO:0000256" key="5">
    <source>
        <dbReference type="ARBA" id="ARBA00023136"/>
    </source>
</evidence>
<feature type="region of interest" description="Disordered" evidence="10">
    <location>
        <begin position="134"/>
        <end position="194"/>
    </location>
</feature>
<dbReference type="Gramene" id="OMO80539">
    <property type="protein sequence ID" value="OMO80539"/>
    <property type="gene ID" value="CCACVL1_12882"/>
</dbReference>
<reference evidence="14 15" key="1">
    <citation type="submission" date="2013-09" db="EMBL/GenBank/DDBJ databases">
        <title>Corchorus capsularis genome sequencing.</title>
        <authorList>
            <person name="Alam M."/>
            <person name="Haque M.S."/>
            <person name="Islam M.S."/>
            <person name="Emdad E.M."/>
            <person name="Islam M.M."/>
            <person name="Ahmed B."/>
            <person name="Halim A."/>
            <person name="Hossen Q.M.M."/>
            <person name="Hossain M.Z."/>
            <person name="Ahmed R."/>
            <person name="Khan M.M."/>
            <person name="Islam R."/>
            <person name="Rashid M.M."/>
            <person name="Khan S.A."/>
            <person name="Rahman M.S."/>
            <person name="Alam M."/>
        </authorList>
    </citation>
    <scope>NUCLEOTIDE SEQUENCE [LARGE SCALE GENOMIC DNA]</scope>
    <source>
        <strain evidence="15">cv. CVL-1</strain>
        <tissue evidence="14">Whole seedling</tissue>
    </source>
</reference>
<evidence type="ECO:0000313" key="14">
    <source>
        <dbReference type="EMBL" id="OMO80539.1"/>
    </source>
</evidence>
<evidence type="ECO:0000256" key="4">
    <source>
        <dbReference type="ARBA" id="ARBA00022729"/>
    </source>
</evidence>
<comment type="subcellular location">
    <subcellularLocation>
        <location evidence="1">Cell membrane</location>
        <topology evidence="1">Lipid-anchor</topology>
        <topology evidence="1">GPI-anchor</topology>
    </subcellularLocation>
</comment>
<evidence type="ECO:0000259" key="13">
    <source>
        <dbReference type="PROSITE" id="PS51485"/>
    </source>
</evidence>
<dbReference type="Pfam" id="PF02298">
    <property type="entry name" value="Cu_bind_like"/>
    <property type="match status" value="1"/>
</dbReference>
<dbReference type="SUPFAM" id="SSF49503">
    <property type="entry name" value="Cupredoxins"/>
    <property type="match status" value="1"/>
</dbReference>
<keyword evidence="3" id="KW-0336">GPI-anchor</keyword>
<keyword evidence="8" id="KW-0449">Lipoprotein</keyword>
<feature type="chain" id="PRO_5012345158" evidence="12">
    <location>
        <begin position="33"/>
        <end position="221"/>
    </location>
</feature>
<dbReference type="OMA" id="ANDYNQW"/>
<dbReference type="PROSITE" id="PS51485">
    <property type="entry name" value="PHYTOCYANIN"/>
    <property type="match status" value="1"/>
</dbReference>
<name>A0A1R3ID74_COCAP</name>
<keyword evidence="7" id="KW-0325">Glycoprotein</keyword>
<dbReference type="PANTHER" id="PTHR33021:SF253">
    <property type="entry name" value="EARLY NODULIN-LIKE PROTEIN 9"/>
    <property type="match status" value="1"/>
</dbReference>
<evidence type="ECO:0000256" key="3">
    <source>
        <dbReference type="ARBA" id="ARBA00022622"/>
    </source>
</evidence>
<evidence type="ECO:0000256" key="11">
    <source>
        <dbReference type="SAM" id="Phobius"/>
    </source>
</evidence>
<evidence type="ECO:0000256" key="10">
    <source>
        <dbReference type="SAM" id="MobiDB-lite"/>
    </source>
</evidence>
<protein>
    <submittedName>
        <fullName evidence="14">Plastocyanin-like protein</fullName>
    </submittedName>
</protein>
<evidence type="ECO:0000256" key="7">
    <source>
        <dbReference type="ARBA" id="ARBA00023180"/>
    </source>
</evidence>
<keyword evidence="6" id="KW-1015">Disulfide bond</keyword>
<keyword evidence="11" id="KW-0812">Transmembrane</keyword>
<dbReference type="FunFam" id="2.60.40.420:FF:000034">
    <property type="entry name" value="Cupredoxin superfamily protein"/>
    <property type="match status" value="1"/>
</dbReference>
<keyword evidence="4 12" id="KW-0732">Signal</keyword>
<dbReference type="InterPro" id="IPR039391">
    <property type="entry name" value="Phytocyanin-like"/>
</dbReference>
<evidence type="ECO:0000256" key="6">
    <source>
        <dbReference type="ARBA" id="ARBA00023157"/>
    </source>
</evidence>